<dbReference type="InterPro" id="IPR017930">
    <property type="entry name" value="Myb_dom"/>
</dbReference>
<feature type="compositionally biased region" description="Low complexity" evidence="4">
    <location>
        <begin position="80"/>
        <end position="89"/>
    </location>
</feature>
<evidence type="ECO:0000259" key="6">
    <source>
        <dbReference type="PROSITE" id="PS50090"/>
    </source>
</evidence>
<dbReference type="InterPro" id="IPR009057">
    <property type="entry name" value="Homeodomain-like_sf"/>
</dbReference>
<name>A0A6I9RLM9_ELAGV</name>
<dbReference type="InterPro" id="IPR001005">
    <property type="entry name" value="SANT/Myb"/>
</dbReference>
<evidence type="ECO:0000313" key="9">
    <source>
        <dbReference type="RefSeq" id="XP_010928439.1"/>
    </source>
</evidence>
<dbReference type="Proteomes" id="UP000504607">
    <property type="component" value="Chromosome 8"/>
</dbReference>
<feature type="compositionally biased region" description="Low complexity" evidence="4">
    <location>
        <begin position="211"/>
        <end position="227"/>
    </location>
</feature>
<dbReference type="InterPro" id="IPR001487">
    <property type="entry name" value="Bromodomain"/>
</dbReference>
<feature type="region of interest" description="Disordered" evidence="4">
    <location>
        <begin position="128"/>
        <end position="310"/>
    </location>
</feature>
<keyword evidence="2" id="KW-0238">DNA-binding</keyword>
<feature type="compositionally biased region" description="Basic and acidic residues" evidence="4">
    <location>
        <begin position="445"/>
        <end position="454"/>
    </location>
</feature>
<feature type="compositionally biased region" description="Basic and acidic residues" evidence="4">
    <location>
        <begin position="187"/>
        <end position="197"/>
    </location>
</feature>
<dbReference type="Gene3D" id="1.10.10.60">
    <property type="entry name" value="Homeodomain-like"/>
    <property type="match status" value="1"/>
</dbReference>
<feature type="compositionally biased region" description="Low complexity" evidence="4">
    <location>
        <begin position="609"/>
        <end position="618"/>
    </location>
</feature>
<keyword evidence="1 3" id="KW-0103">Bromodomain</keyword>
<evidence type="ECO:0000313" key="8">
    <source>
        <dbReference type="Proteomes" id="UP000504607"/>
    </source>
</evidence>
<dbReference type="PANTHER" id="PTHR37888:SF11">
    <property type="entry name" value="DNA-BINDING BROMODOMAIN-CONTAINING PROTEIN"/>
    <property type="match status" value="1"/>
</dbReference>
<evidence type="ECO:0000256" key="2">
    <source>
        <dbReference type="ARBA" id="ARBA00023125"/>
    </source>
</evidence>
<feature type="compositionally biased region" description="Low complexity" evidence="4">
    <location>
        <begin position="578"/>
        <end position="587"/>
    </location>
</feature>
<accession>A0A6I9RLM9</accession>
<dbReference type="CDD" id="cd04369">
    <property type="entry name" value="Bromodomain"/>
    <property type="match status" value="1"/>
</dbReference>
<feature type="domain" description="HTH myb-type" evidence="7">
    <location>
        <begin position="16"/>
        <end position="66"/>
    </location>
</feature>
<dbReference type="Pfam" id="PF00249">
    <property type="entry name" value="Myb_DNA-binding"/>
    <property type="match status" value="1"/>
</dbReference>
<dbReference type="SMART" id="SM00717">
    <property type="entry name" value="SANT"/>
    <property type="match status" value="1"/>
</dbReference>
<feature type="compositionally biased region" description="Basic and acidic residues" evidence="4">
    <location>
        <begin position="619"/>
        <end position="631"/>
    </location>
</feature>
<dbReference type="GO" id="GO:0003677">
    <property type="term" value="F:DNA binding"/>
    <property type="evidence" value="ECO:0007669"/>
    <property type="project" value="UniProtKB-KW"/>
</dbReference>
<dbReference type="FunCoup" id="A0A6I9RLM9">
    <property type="interactions" value="1431"/>
</dbReference>
<dbReference type="InterPro" id="IPR036427">
    <property type="entry name" value="Bromodomain-like_sf"/>
</dbReference>
<evidence type="ECO:0000256" key="4">
    <source>
        <dbReference type="SAM" id="MobiDB-lite"/>
    </source>
</evidence>
<dbReference type="Gene3D" id="1.20.920.10">
    <property type="entry name" value="Bromodomain-like"/>
    <property type="match status" value="1"/>
</dbReference>
<evidence type="ECO:0000259" key="5">
    <source>
        <dbReference type="PROSITE" id="PS50014"/>
    </source>
</evidence>
<feature type="domain" description="Myb-like" evidence="6">
    <location>
        <begin position="4"/>
        <end position="62"/>
    </location>
</feature>
<feature type="region of interest" description="Disordered" evidence="4">
    <location>
        <begin position="68"/>
        <end position="89"/>
    </location>
</feature>
<organism evidence="8 9">
    <name type="scientific">Elaeis guineensis var. tenera</name>
    <name type="common">Oil palm</name>
    <dbReference type="NCBI Taxonomy" id="51953"/>
    <lineage>
        <taxon>Eukaryota</taxon>
        <taxon>Viridiplantae</taxon>
        <taxon>Streptophyta</taxon>
        <taxon>Embryophyta</taxon>
        <taxon>Tracheophyta</taxon>
        <taxon>Spermatophyta</taxon>
        <taxon>Magnoliopsida</taxon>
        <taxon>Liliopsida</taxon>
        <taxon>Arecaceae</taxon>
        <taxon>Arecoideae</taxon>
        <taxon>Cocoseae</taxon>
        <taxon>Elaeidinae</taxon>
        <taxon>Elaeis</taxon>
    </lineage>
</organism>
<feature type="compositionally biased region" description="Basic and acidic residues" evidence="4">
    <location>
        <begin position="482"/>
        <end position="501"/>
    </location>
</feature>
<reference evidence="9" key="1">
    <citation type="submission" date="2025-08" db="UniProtKB">
        <authorList>
            <consortium name="RefSeq"/>
        </authorList>
    </citation>
    <scope>IDENTIFICATION</scope>
</reference>
<dbReference type="PROSITE" id="PS50090">
    <property type="entry name" value="MYB_LIKE"/>
    <property type="match status" value="1"/>
</dbReference>
<keyword evidence="8" id="KW-1185">Reference proteome</keyword>
<evidence type="ECO:0000256" key="1">
    <source>
        <dbReference type="ARBA" id="ARBA00023117"/>
    </source>
</evidence>
<feature type="compositionally biased region" description="Basic and acidic residues" evidence="4">
    <location>
        <begin position="264"/>
        <end position="277"/>
    </location>
</feature>
<dbReference type="RefSeq" id="XP_010928439.1">
    <property type="nucleotide sequence ID" value="XM_010930137.3"/>
</dbReference>
<dbReference type="Pfam" id="PF00439">
    <property type="entry name" value="Bromodomain"/>
    <property type="match status" value="1"/>
</dbReference>
<evidence type="ECO:0000259" key="7">
    <source>
        <dbReference type="PROSITE" id="PS51294"/>
    </source>
</evidence>
<dbReference type="PROSITE" id="PS50014">
    <property type="entry name" value="BROMODOMAIN_2"/>
    <property type="match status" value="1"/>
</dbReference>
<dbReference type="OrthoDB" id="1742084at2759"/>
<feature type="region of interest" description="Disordered" evidence="4">
    <location>
        <begin position="422"/>
        <end position="699"/>
    </location>
</feature>
<gene>
    <name evidence="9" type="primary">LOC105050205</name>
</gene>
<dbReference type="PANTHER" id="PTHR37888">
    <property type="entry name" value="DNA-BINDING BROMODOMAIN-CONTAINING PROTEIN"/>
    <property type="match status" value="1"/>
</dbReference>
<feature type="compositionally biased region" description="Basic residues" evidence="4">
    <location>
        <begin position="286"/>
        <end position="296"/>
    </location>
</feature>
<evidence type="ECO:0000256" key="3">
    <source>
        <dbReference type="PROSITE-ProRule" id="PRU00035"/>
    </source>
</evidence>
<feature type="compositionally biased region" description="Basic and acidic residues" evidence="4">
    <location>
        <begin position="128"/>
        <end position="155"/>
    </location>
</feature>
<dbReference type="KEGG" id="egu:105050205"/>
<dbReference type="InParanoid" id="A0A6I9RLM9"/>
<proteinExistence type="predicted"/>
<dbReference type="SUPFAM" id="SSF47370">
    <property type="entry name" value="Bromodomain"/>
    <property type="match status" value="1"/>
</dbReference>
<dbReference type="PROSITE" id="PS51294">
    <property type="entry name" value="HTH_MYB"/>
    <property type="match status" value="1"/>
</dbReference>
<dbReference type="GeneID" id="105050205"/>
<feature type="domain" description="Bromo" evidence="5">
    <location>
        <begin position="335"/>
        <end position="407"/>
    </location>
</feature>
<dbReference type="AlphaFoldDB" id="A0A6I9RLM9"/>
<dbReference type="SMART" id="SM00297">
    <property type="entry name" value="BROMO"/>
    <property type="match status" value="1"/>
</dbReference>
<dbReference type="SUPFAM" id="SSF46689">
    <property type="entry name" value="Homeodomain-like"/>
    <property type="match status" value="1"/>
</dbReference>
<sequence>MARSGDPEREIWGTWEELLLSCAVNRHGTRSWDSVAMEVQARSPFAHVLTPQSCRQRYRDLQRRFAAGIDGHGGDDDDGSAATGGDDSAAAEVPWLEELRKLRVAELRREVERYDLSIGSLQLKVKKLKEERERSLRETGSGEREDDPKDDETKDSGSPASTPGSLAGDWISGGDPGRSCNESNSTDPKEEDGKAGGEDGEPEEEPGSCGGEADPVAGGAEKASGEGSYNGSSDTIAKGAAAAAAADLPRQQRGESGESVAESKGGEAEAEGEKESSDVQSSATLSRRRKGRRRKATSGSSGGGGDGQEADEDSLIAKRIAAESQPLVSFLEIIRSNKYGSVFERRLESQETGRYRSVIRQHVDLEMVRAKMERGGGRAYTSVEFFRDLLLLCNNAIVFYPKHSPESTAAVHLRQLVKEMAATTRKPDQPPYAVESAPPSLPPPHEPKFKKDPDLAGSLFEKSASPTPIIACRKRSSISTKVKKEERDEKPDSDRKERENEEQNLSAKKNNNKERSATRGLRTNKNRGGNRAGGGGGAAAAAKSLNSVPTPSHKSKLVEITAAEQAVKADKKSGGGAAAASKRSAVSFLNRMKRSSPSPNGTLLEKLKGASSGSSGRAAEQKKGVKVDGRKGQSSRQGGGSNHSKKAPEPSAPAKRSVGRPPKRAAAPPTPPPAKKAREEVEAAPAKPPLASSRKRGRK</sequence>
<protein>
    <submittedName>
        <fullName evidence="9">Uncharacterized protein LOC105050205</fullName>
    </submittedName>
</protein>
<dbReference type="CDD" id="cd00167">
    <property type="entry name" value="SANT"/>
    <property type="match status" value="1"/>
</dbReference>